<proteinExistence type="predicted"/>
<keyword evidence="1" id="KW-0732">Signal</keyword>
<reference evidence="2" key="1">
    <citation type="journal article" date="2019" name="Environ. Microbiol.">
        <title>Fungal ecological strategies reflected in gene transcription - a case study of two litter decomposers.</title>
        <authorList>
            <person name="Barbi F."/>
            <person name="Kohler A."/>
            <person name="Barry K."/>
            <person name="Baskaran P."/>
            <person name="Daum C."/>
            <person name="Fauchery L."/>
            <person name="Ihrmark K."/>
            <person name="Kuo A."/>
            <person name="LaButti K."/>
            <person name="Lipzen A."/>
            <person name="Morin E."/>
            <person name="Grigoriev I.V."/>
            <person name="Henrissat B."/>
            <person name="Lindahl B."/>
            <person name="Martin F."/>
        </authorList>
    </citation>
    <scope>NUCLEOTIDE SEQUENCE</scope>
    <source>
        <strain evidence="2">JB14</strain>
    </source>
</reference>
<name>A0A6A4HD13_9AGAR</name>
<protein>
    <submittedName>
        <fullName evidence="2">Uncharacterized protein</fullName>
    </submittedName>
</protein>
<dbReference type="EMBL" id="ML769517">
    <property type="protein sequence ID" value="KAE9396222.1"/>
    <property type="molecule type" value="Genomic_DNA"/>
</dbReference>
<evidence type="ECO:0000313" key="3">
    <source>
        <dbReference type="Proteomes" id="UP000799118"/>
    </source>
</evidence>
<dbReference type="Proteomes" id="UP000799118">
    <property type="component" value="Unassembled WGS sequence"/>
</dbReference>
<accession>A0A6A4HD13</accession>
<evidence type="ECO:0000313" key="2">
    <source>
        <dbReference type="EMBL" id="KAE9396222.1"/>
    </source>
</evidence>
<feature type="signal peptide" evidence="1">
    <location>
        <begin position="1"/>
        <end position="19"/>
    </location>
</feature>
<gene>
    <name evidence="2" type="ORF">BT96DRAFT_118542</name>
</gene>
<evidence type="ECO:0000256" key="1">
    <source>
        <dbReference type="SAM" id="SignalP"/>
    </source>
</evidence>
<organism evidence="2 3">
    <name type="scientific">Gymnopus androsaceus JB14</name>
    <dbReference type="NCBI Taxonomy" id="1447944"/>
    <lineage>
        <taxon>Eukaryota</taxon>
        <taxon>Fungi</taxon>
        <taxon>Dikarya</taxon>
        <taxon>Basidiomycota</taxon>
        <taxon>Agaricomycotina</taxon>
        <taxon>Agaricomycetes</taxon>
        <taxon>Agaricomycetidae</taxon>
        <taxon>Agaricales</taxon>
        <taxon>Marasmiineae</taxon>
        <taxon>Omphalotaceae</taxon>
        <taxon>Gymnopus</taxon>
    </lineage>
</organism>
<keyword evidence="3" id="KW-1185">Reference proteome</keyword>
<sequence length="79" mass="8449">MKLFTALFALVPIVAMVPAIVTDAVSIVCPACTCTNQFSSHPPTHAVYPCSARSIAFDDRVITEYLLGATKCSSRKVTT</sequence>
<dbReference type="AlphaFoldDB" id="A0A6A4HD13"/>
<feature type="chain" id="PRO_5025425111" evidence="1">
    <location>
        <begin position="20"/>
        <end position="79"/>
    </location>
</feature>